<dbReference type="InterPro" id="IPR011037">
    <property type="entry name" value="Pyrv_Knase-like_insert_dom_sf"/>
</dbReference>
<dbReference type="PANTHER" id="PTHR30212">
    <property type="entry name" value="PROTEIN YIIM"/>
    <property type="match status" value="1"/>
</dbReference>
<dbReference type="AlphaFoldDB" id="A0A2N1PML3"/>
<reference evidence="2 3" key="1">
    <citation type="journal article" date="2017" name="ISME J.">
        <title>Potential for microbial H2 and metal transformations associated with novel bacteria and archaea in deep terrestrial subsurface sediments.</title>
        <authorList>
            <person name="Hernsdorf A.W."/>
            <person name="Amano Y."/>
            <person name="Miyakawa K."/>
            <person name="Ise K."/>
            <person name="Suzuki Y."/>
            <person name="Anantharaman K."/>
            <person name="Probst A."/>
            <person name="Burstein D."/>
            <person name="Thomas B.C."/>
            <person name="Banfield J.F."/>
        </authorList>
    </citation>
    <scope>NUCLEOTIDE SEQUENCE [LARGE SCALE GENOMIC DNA]</scope>
    <source>
        <strain evidence="2">HGW-Wallbacteria-1</strain>
    </source>
</reference>
<gene>
    <name evidence="2" type="ORF">CVV64_14170</name>
</gene>
<proteinExistence type="predicted"/>
<dbReference type="GO" id="GO:0030170">
    <property type="term" value="F:pyridoxal phosphate binding"/>
    <property type="evidence" value="ECO:0007669"/>
    <property type="project" value="InterPro"/>
</dbReference>
<accession>A0A2N1PML3</accession>
<evidence type="ECO:0000313" key="3">
    <source>
        <dbReference type="Proteomes" id="UP000233256"/>
    </source>
</evidence>
<dbReference type="Proteomes" id="UP000233256">
    <property type="component" value="Unassembled WGS sequence"/>
</dbReference>
<dbReference type="SUPFAM" id="SSF50800">
    <property type="entry name" value="PK beta-barrel domain-like"/>
    <property type="match status" value="1"/>
</dbReference>
<dbReference type="Pfam" id="PF03473">
    <property type="entry name" value="MOSC"/>
    <property type="match status" value="1"/>
</dbReference>
<dbReference type="PROSITE" id="PS51340">
    <property type="entry name" value="MOSC"/>
    <property type="match status" value="1"/>
</dbReference>
<feature type="domain" description="MOSC" evidence="1">
    <location>
        <begin position="22"/>
        <end position="169"/>
    </location>
</feature>
<name>A0A2N1PML3_9BACT</name>
<evidence type="ECO:0000259" key="1">
    <source>
        <dbReference type="PROSITE" id="PS51340"/>
    </source>
</evidence>
<dbReference type="InterPro" id="IPR052353">
    <property type="entry name" value="Benzoxazolinone_Detox_Enz"/>
</dbReference>
<comment type="caution">
    <text evidence="2">The sequence shown here is derived from an EMBL/GenBank/DDBJ whole genome shotgun (WGS) entry which is preliminary data.</text>
</comment>
<dbReference type="EMBL" id="PGXC01000016">
    <property type="protein sequence ID" value="PKK89560.1"/>
    <property type="molecule type" value="Genomic_DNA"/>
</dbReference>
<dbReference type="Gene3D" id="2.40.33.20">
    <property type="entry name" value="PK beta-barrel domain-like"/>
    <property type="match status" value="1"/>
</dbReference>
<dbReference type="InterPro" id="IPR005302">
    <property type="entry name" value="MoCF_Sase_C"/>
</dbReference>
<dbReference type="PANTHER" id="PTHR30212:SF2">
    <property type="entry name" value="PROTEIN YIIM"/>
    <property type="match status" value="1"/>
</dbReference>
<organism evidence="2 3">
    <name type="scientific">Candidatus Wallbacteria bacterium HGW-Wallbacteria-1</name>
    <dbReference type="NCBI Taxonomy" id="2013854"/>
    <lineage>
        <taxon>Bacteria</taxon>
        <taxon>Candidatus Walliibacteriota</taxon>
    </lineage>
</organism>
<dbReference type="GO" id="GO:0030151">
    <property type="term" value="F:molybdenum ion binding"/>
    <property type="evidence" value="ECO:0007669"/>
    <property type="project" value="InterPro"/>
</dbReference>
<sequence>MASPVDSGVLEMIVRRPAVDRREILIEARLDETAGLCGDRWTGRASFAEGGIIDDSINRGRQLTLMNSRVISLLAQSTERWQLAGDQLFVDLNLSVSNLPAGARLKIGSAIIEITDHPHTGCSKFADRFGMDALNFVNDPARSDLRLRGVNAMVIQSGMIRKGDTVLKCK</sequence>
<dbReference type="GO" id="GO:0003824">
    <property type="term" value="F:catalytic activity"/>
    <property type="evidence" value="ECO:0007669"/>
    <property type="project" value="InterPro"/>
</dbReference>
<protein>
    <submittedName>
        <fullName evidence="2">MOSC domain-containing protein</fullName>
    </submittedName>
</protein>
<evidence type="ECO:0000313" key="2">
    <source>
        <dbReference type="EMBL" id="PKK89560.1"/>
    </source>
</evidence>